<feature type="region of interest" description="Disordered" evidence="7">
    <location>
        <begin position="1"/>
        <end position="48"/>
    </location>
</feature>
<dbReference type="OrthoDB" id="510958at2759"/>
<sequence length="272" mass="29911">MAPPRQRPADDSRSEASSGTREQKAPGPKSRKPGPGTSSATVASSVNPKDMKVAAAVSTVATLPETDQDAPSQTEELPGPFLFELCSLKSKFSAETDWTVFLLCQIPWAQMPLSILHDYRHAYKLSTPSAYSKPYSKMLLSYGIGLRSPTAIAARRAQLLQARRAMNGSFLNDQQGTSPSGELAATTTENGLRGDYTRSNNVAHLSDDDLDRHDRNLHRIIGQGRVGKEQLALAVRKHFNSAGLVEQEAIARFLYKVREEGKGREFRLRFQP</sequence>
<reference evidence="9 10" key="1">
    <citation type="submission" date="2015-04" db="EMBL/GenBank/DDBJ databases">
        <authorList>
            <person name="Heijne W.H."/>
            <person name="Fedorova N.D."/>
            <person name="Nierman W.C."/>
            <person name="Vollebregt A.W."/>
            <person name="Zhao Z."/>
            <person name="Wu L."/>
            <person name="Kumar M."/>
            <person name="Stam H."/>
            <person name="van den Berg M.A."/>
            <person name="Pel H.J."/>
        </authorList>
    </citation>
    <scope>NUCLEOTIDE SEQUENCE [LARGE SCALE GENOMIC DNA]</scope>
    <source>
        <strain evidence="9 10">CBS 393.64</strain>
    </source>
</reference>
<evidence type="ECO:0000313" key="9">
    <source>
        <dbReference type="EMBL" id="KKA25904.1"/>
    </source>
</evidence>
<dbReference type="Pfam" id="PF13867">
    <property type="entry name" value="SAP30_Sin3_bdg"/>
    <property type="match status" value="1"/>
</dbReference>
<accession>A0A0F4Z5S9</accession>
<dbReference type="AlphaFoldDB" id="A0A0F4Z5S9"/>
<comment type="subcellular location">
    <subcellularLocation>
        <location evidence="1">Nucleus</location>
    </subcellularLocation>
</comment>
<dbReference type="RefSeq" id="XP_013332516.1">
    <property type="nucleotide sequence ID" value="XM_013477062.1"/>
</dbReference>
<gene>
    <name evidence="9" type="ORF">T310_0107</name>
</gene>
<proteinExistence type="inferred from homology"/>
<evidence type="ECO:0000256" key="4">
    <source>
        <dbReference type="ARBA" id="ARBA00023015"/>
    </source>
</evidence>
<comment type="caution">
    <text evidence="9">The sequence shown here is derived from an EMBL/GenBank/DDBJ whole genome shotgun (WGS) entry which is preliminary data.</text>
</comment>
<dbReference type="PANTHER" id="PTHR13286">
    <property type="entry name" value="SAP30"/>
    <property type="match status" value="1"/>
</dbReference>
<evidence type="ECO:0000256" key="3">
    <source>
        <dbReference type="ARBA" id="ARBA00022491"/>
    </source>
</evidence>
<evidence type="ECO:0000256" key="2">
    <source>
        <dbReference type="ARBA" id="ARBA00006283"/>
    </source>
</evidence>
<keyword evidence="4" id="KW-0805">Transcription regulation</keyword>
<dbReference type="InterPro" id="IPR025718">
    <property type="entry name" value="SAP30_Sin3-bd"/>
</dbReference>
<feature type="compositionally biased region" description="Polar residues" evidence="7">
    <location>
        <begin position="170"/>
        <end position="190"/>
    </location>
</feature>
<dbReference type="GeneID" id="25312171"/>
<feature type="domain" description="Histone deacetylase complex subunit SAP30 Sin3 binding" evidence="8">
    <location>
        <begin position="226"/>
        <end position="258"/>
    </location>
</feature>
<evidence type="ECO:0000256" key="5">
    <source>
        <dbReference type="ARBA" id="ARBA00023163"/>
    </source>
</evidence>
<dbReference type="STRING" id="1408163.A0A0F4Z5S9"/>
<dbReference type="InterPro" id="IPR038291">
    <property type="entry name" value="SAP30_C_sf"/>
</dbReference>
<keyword evidence="3" id="KW-0678">Repressor</keyword>
<evidence type="ECO:0000256" key="7">
    <source>
        <dbReference type="SAM" id="MobiDB-lite"/>
    </source>
</evidence>
<comment type="similarity">
    <text evidence="2">Belongs to the SAP30 family.</text>
</comment>
<dbReference type="EMBL" id="LASV01000007">
    <property type="protein sequence ID" value="KKA25904.1"/>
    <property type="molecule type" value="Genomic_DNA"/>
</dbReference>
<name>A0A0F4Z5S9_RASE3</name>
<keyword evidence="6" id="KW-0539">Nucleus</keyword>
<protein>
    <recommendedName>
        <fullName evidence="8">Histone deacetylase complex subunit SAP30 Sin3 binding domain-containing protein</fullName>
    </recommendedName>
</protein>
<keyword evidence="10" id="KW-1185">Reference proteome</keyword>
<feature type="region of interest" description="Disordered" evidence="7">
    <location>
        <begin position="170"/>
        <end position="198"/>
    </location>
</feature>
<dbReference type="Gene3D" id="6.10.160.20">
    <property type="match status" value="1"/>
</dbReference>
<evidence type="ECO:0000256" key="6">
    <source>
        <dbReference type="ARBA" id="ARBA00023242"/>
    </source>
</evidence>
<evidence type="ECO:0000259" key="8">
    <source>
        <dbReference type="Pfam" id="PF13867"/>
    </source>
</evidence>
<dbReference type="PANTHER" id="PTHR13286:SF23">
    <property type="entry name" value="HISTONE DEACETYLASE COMPLEX SUBUNIT SAP30 SIN3 BINDING DOMAIN-CONTAINING PROTEIN"/>
    <property type="match status" value="1"/>
</dbReference>
<organism evidence="9 10">
    <name type="scientific">Rasamsonia emersonii (strain ATCC 16479 / CBS 393.64 / IMI 116815)</name>
    <dbReference type="NCBI Taxonomy" id="1408163"/>
    <lineage>
        <taxon>Eukaryota</taxon>
        <taxon>Fungi</taxon>
        <taxon>Dikarya</taxon>
        <taxon>Ascomycota</taxon>
        <taxon>Pezizomycotina</taxon>
        <taxon>Eurotiomycetes</taxon>
        <taxon>Eurotiomycetidae</taxon>
        <taxon>Eurotiales</taxon>
        <taxon>Trichocomaceae</taxon>
        <taxon>Rasamsonia</taxon>
    </lineage>
</organism>
<evidence type="ECO:0000313" key="10">
    <source>
        <dbReference type="Proteomes" id="UP000053958"/>
    </source>
</evidence>
<dbReference type="Proteomes" id="UP000053958">
    <property type="component" value="Unassembled WGS sequence"/>
</dbReference>
<feature type="compositionally biased region" description="Polar residues" evidence="7">
    <location>
        <begin position="36"/>
        <end position="47"/>
    </location>
</feature>
<evidence type="ECO:0000256" key="1">
    <source>
        <dbReference type="ARBA" id="ARBA00004123"/>
    </source>
</evidence>
<dbReference type="GO" id="GO:0005634">
    <property type="term" value="C:nucleus"/>
    <property type="evidence" value="ECO:0007669"/>
    <property type="project" value="UniProtKB-SubCell"/>
</dbReference>
<dbReference type="InterPro" id="IPR024145">
    <property type="entry name" value="His_deAcase_SAP30/SAP30L"/>
</dbReference>
<keyword evidence="5" id="KW-0804">Transcription</keyword>